<dbReference type="Pfam" id="PF07238">
    <property type="entry name" value="PilZ"/>
    <property type="match status" value="1"/>
</dbReference>
<name>A0A147IAC3_9SPHN</name>
<gene>
    <name evidence="2" type="ORF">NS334_00730</name>
</gene>
<dbReference type="GO" id="GO:0035438">
    <property type="term" value="F:cyclic-di-GMP binding"/>
    <property type="evidence" value="ECO:0007669"/>
    <property type="project" value="InterPro"/>
</dbReference>
<dbReference type="EMBL" id="LDTB01000001">
    <property type="protein sequence ID" value="KTT76769.1"/>
    <property type="molecule type" value="Genomic_DNA"/>
</dbReference>
<keyword evidence="3" id="KW-1185">Reference proteome</keyword>
<organism evidence="2 3">
    <name type="scientific">Sphingomonas endophytica</name>
    <dbReference type="NCBI Taxonomy" id="869719"/>
    <lineage>
        <taxon>Bacteria</taxon>
        <taxon>Pseudomonadati</taxon>
        <taxon>Pseudomonadota</taxon>
        <taxon>Alphaproteobacteria</taxon>
        <taxon>Sphingomonadales</taxon>
        <taxon>Sphingomonadaceae</taxon>
        <taxon>Sphingomonas</taxon>
    </lineage>
</organism>
<comment type="caution">
    <text evidence="2">The sequence shown here is derived from an EMBL/GenBank/DDBJ whole genome shotgun (WGS) entry which is preliminary data.</text>
</comment>
<accession>A0A147IAC3</accession>
<dbReference type="OrthoDB" id="9795572at2"/>
<evidence type="ECO:0000259" key="1">
    <source>
        <dbReference type="Pfam" id="PF07238"/>
    </source>
</evidence>
<evidence type="ECO:0000313" key="2">
    <source>
        <dbReference type="EMBL" id="KTT76769.1"/>
    </source>
</evidence>
<dbReference type="RefSeq" id="WP_058754047.1">
    <property type="nucleotide sequence ID" value="NZ_LDTB01000001.1"/>
</dbReference>
<dbReference type="PATRIC" id="fig|869719.3.peg.153"/>
<dbReference type="Proteomes" id="UP000074310">
    <property type="component" value="Unassembled WGS sequence"/>
</dbReference>
<protein>
    <recommendedName>
        <fullName evidence="1">PilZ domain-containing protein</fullName>
    </recommendedName>
</protein>
<proteinExistence type="predicted"/>
<feature type="domain" description="PilZ" evidence="1">
    <location>
        <begin position="14"/>
        <end position="100"/>
    </location>
</feature>
<sequence>MFAAEYAPAARPFRRSKRARVALDAPAEQSGMSRTLCKVVDLSVHGCRLLTFSSMDSNQPIWLNLPGLGMIAAVVVWADDLVAGCVFQAPLSNESFDALVSRHGLTH</sequence>
<dbReference type="SUPFAM" id="SSF141371">
    <property type="entry name" value="PilZ domain-like"/>
    <property type="match status" value="1"/>
</dbReference>
<reference evidence="2 3" key="1">
    <citation type="journal article" date="2016" name="Front. Microbiol.">
        <title>Genomic Resource of Rice Seed Associated Bacteria.</title>
        <authorList>
            <person name="Midha S."/>
            <person name="Bansal K."/>
            <person name="Sharma S."/>
            <person name="Kumar N."/>
            <person name="Patil P.P."/>
            <person name="Chaudhry V."/>
            <person name="Patil P.B."/>
        </authorList>
    </citation>
    <scope>NUCLEOTIDE SEQUENCE [LARGE SCALE GENOMIC DNA]</scope>
    <source>
        <strain evidence="2 3">NS334</strain>
    </source>
</reference>
<dbReference type="AlphaFoldDB" id="A0A147IAC3"/>
<dbReference type="InterPro" id="IPR009875">
    <property type="entry name" value="PilZ_domain"/>
</dbReference>
<evidence type="ECO:0000313" key="3">
    <source>
        <dbReference type="Proteomes" id="UP000074310"/>
    </source>
</evidence>